<dbReference type="PANTHER" id="PTHR42756">
    <property type="entry name" value="TRANSCRIPTIONAL REGULATOR, MARR"/>
    <property type="match status" value="1"/>
</dbReference>
<evidence type="ECO:0000256" key="3">
    <source>
        <dbReference type="ARBA" id="ARBA00023163"/>
    </source>
</evidence>
<dbReference type="PRINTS" id="PR00598">
    <property type="entry name" value="HTHMARR"/>
</dbReference>
<dbReference type="Gene3D" id="1.10.10.10">
    <property type="entry name" value="Winged helix-like DNA-binding domain superfamily/Winged helix DNA-binding domain"/>
    <property type="match status" value="1"/>
</dbReference>
<keyword evidence="2" id="KW-0238">DNA-binding</keyword>
<accession>A0ABN8X2G1</accession>
<sequence length="190" mass="21035">MNTIEHKCNEDSPENAEPGPSPHEALKRFRLIFRAVQQHSQWVESCCGVSHAQLWAMSELSNQPGMNVSELARAMAVHQSTASNLLVKLTKKGLVRRERADGDQRVVRLYLTEAGQTLVKRAPEPRQGLLLRALTELPVSVLTALNDGLNTLVDAMHINDEQAALQPLNISGDEPESQLPPPKPRQTELV</sequence>
<feature type="region of interest" description="Disordered" evidence="4">
    <location>
        <begin position="170"/>
        <end position="190"/>
    </location>
</feature>
<evidence type="ECO:0000259" key="5">
    <source>
        <dbReference type="PROSITE" id="PS50995"/>
    </source>
</evidence>
<dbReference type="InterPro" id="IPR036388">
    <property type="entry name" value="WH-like_DNA-bd_sf"/>
</dbReference>
<dbReference type="PROSITE" id="PS50995">
    <property type="entry name" value="HTH_MARR_2"/>
    <property type="match status" value="1"/>
</dbReference>
<proteinExistence type="predicted"/>
<dbReference type="InterPro" id="IPR036390">
    <property type="entry name" value="WH_DNA-bd_sf"/>
</dbReference>
<gene>
    <name evidence="6" type="ORF">MSZNOR_0295</name>
</gene>
<organism evidence="6 7">
    <name type="scientific">Methylocaldum szegediense</name>
    <dbReference type="NCBI Taxonomy" id="73780"/>
    <lineage>
        <taxon>Bacteria</taxon>
        <taxon>Pseudomonadati</taxon>
        <taxon>Pseudomonadota</taxon>
        <taxon>Gammaproteobacteria</taxon>
        <taxon>Methylococcales</taxon>
        <taxon>Methylococcaceae</taxon>
        <taxon>Methylocaldum</taxon>
    </lineage>
</organism>
<evidence type="ECO:0000256" key="2">
    <source>
        <dbReference type="ARBA" id="ARBA00023125"/>
    </source>
</evidence>
<feature type="compositionally biased region" description="Basic and acidic residues" evidence="4">
    <location>
        <begin position="1"/>
        <end position="10"/>
    </location>
</feature>
<feature type="domain" description="HTH marR-type" evidence="5">
    <location>
        <begin position="22"/>
        <end position="151"/>
    </location>
</feature>
<evidence type="ECO:0000256" key="1">
    <source>
        <dbReference type="ARBA" id="ARBA00023015"/>
    </source>
</evidence>
<dbReference type="InterPro" id="IPR011991">
    <property type="entry name" value="ArsR-like_HTH"/>
</dbReference>
<protein>
    <submittedName>
        <fullName evidence="6">MarR family transcriptional regulator</fullName>
    </submittedName>
</protein>
<keyword evidence="1" id="KW-0805">Transcription regulation</keyword>
<dbReference type="Proteomes" id="UP001162030">
    <property type="component" value="Chromosome"/>
</dbReference>
<keyword evidence="7" id="KW-1185">Reference proteome</keyword>
<dbReference type="RefSeq" id="WP_317963627.1">
    <property type="nucleotide sequence ID" value="NZ_OX458333.1"/>
</dbReference>
<evidence type="ECO:0000256" key="4">
    <source>
        <dbReference type="SAM" id="MobiDB-lite"/>
    </source>
</evidence>
<dbReference type="SMART" id="SM00347">
    <property type="entry name" value="HTH_MARR"/>
    <property type="match status" value="1"/>
</dbReference>
<dbReference type="InterPro" id="IPR000835">
    <property type="entry name" value="HTH_MarR-typ"/>
</dbReference>
<evidence type="ECO:0000313" key="6">
    <source>
        <dbReference type="EMBL" id="CAI8731855.1"/>
    </source>
</evidence>
<dbReference type="SUPFAM" id="SSF46785">
    <property type="entry name" value="Winged helix' DNA-binding domain"/>
    <property type="match status" value="1"/>
</dbReference>
<dbReference type="Pfam" id="PF01047">
    <property type="entry name" value="MarR"/>
    <property type="match status" value="1"/>
</dbReference>
<dbReference type="CDD" id="cd00090">
    <property type="entry name" value="HTH_ARSR"/>
    <property type="match status" value="1"/>
</dbReference>
<keyword evidence="3" id="KW-0804">Transcription</keyword>
<evidence type="ECO:0000313" key="7">
    <source>
        <dbReference type="Proteomes" id="UP001162030"/>
    </source>
</evidence>
<dbReference type="EMBL" id="OX458333">
    <property type="protein sequence ID" value="CAI8731855.1"/>
    <property type="molecule type" value="Genomic_DNA"/>
</dbReference>
<reference evidence="6 7" key="1">
    <citation type="submission" date="2023-03" db="EMBL/GenBank/DDBJ databases">
        <authorList>
            <person name="Pearce D."/>
        </authorList>
    </citation>
    <scope>NUCLEOTIDE SEQUENCE [LARGE SCALE GENOMIC DNA]</scope>
    <source>
        <strain evidence="6">Msz</strain>
    </source>
</reference>
<name>A0ABN8X2G1_9GAMM</name>
<dbReference type="PANTHER" id="PTHR42756:SF1">
    <property type="entry name" value="TRANSCRIPTIONAL REPRESSOR OF EMRAB OPERON"/>
    <property type="match status" value="1"/>
</dbReference>
<feature type="region of interest" description="Disordered" evidence="4">
    <location>
        <begin position="1"/>
        <end position="23"/>
    </location>
</feature>